<comment type="caution">
    <text evidence="1">The sequence shown here is derived from an EMBL/GenBank/DDBJ whole genome shotgun (WGS) entry which is preliminary data.</text>
</comment>
<proteinExistence type="predicted"/>
<name>A0A0V1FHS8_TRIPS</name>
<evidence type="ECO:0000313" key="2">
    <source>
        <dbReference type="Proteomes" id="UP000054995"/>
    </source>
</evidence>
<accession>A0A0V1FHS8</accession>
<organism evidence="1 2">
    <name type="scientific">Trichinella pseudospiralis</name>
    <name type="common">Parasitic roundworm</name>
    <dbReference type="NCBI Taxonomy" id="6337"/>
    <lineage>
        <taxon>Eukaryota</taxon>
        <taxon>Metazoa</taxon>
        <taxon>Ecdysozoa</taxon>
        <taxon>Nematoda</taxon>
        <taxon>Enoplea</taxon>
        <taxon>Dorylaimia</taxon>
        <taxon>Trichinellida</taxon>
        <taxon>Trichinellidae</taxon>
        <taxon>Trichinella</taxon>
    </lineage>
</organism>
<keyword evidence="2" id="KW-1185">Reference proteome</keyword>
<reference evidence="1 2" key="1">
    <citation type="submission" date="2015-01" db="EMBL/GenBank/DDBJ databases">
        <title>Evolution of Trichinella species and genotypes.</title>
        <authorList>
            <person name="Korhonen P.K."/>
            <person name="Edoardo P."/>
            <person name="Giuseppe L.R."/>
            <person name="Gasser R.B."/>
        </authorList>
    </citation>
    <scope>NUCLEOTIDE SEQUENCE [LARGE SCALE GENOMIC DNA]</scope>
    <source>
        <strain evidence="1">ISS470</strain>
    </source>
</reference>
<dbReference type="Proteomes" id="UP000054995">
    <property type="component" value="Unassembled WGS sequence"/>
</dbReference>
<protein>
    <submittedName>
        <fullName evidence="1">Uncharacterized protein</fullName>
    </submittedName>
</protein>
<evidence type="ECO:0000313" key="1">
    <source>
        <dbReference type="EMBL" id="KRY85590.1"/>
    </source>
</evidence>
<dbReference type="EMBL" id="JYDT01000087">
    <property type="protein sequence ID" value="KRY85590.1"/>
    <property type="molecule type" value="Genomic_DNA"/>
</dbReference>
<gene>
    <name evidence="1" type="ORF">T4D_8279</name>
</gene>
<sequence length="83" mass="9935">MWKKRPIWLGQEEICKNLSTKLVSQTRTSSNFRFFQYAQAKLVKQKQQPTEHPPTRHWMSLEKSLRTEQKAVLAYEICKLLLE</sequence>